<feature type="transmembrane region" description="Helical" evidence="9">
    <location>
        <begin position="475"/>
        <end position="497"/>
    </location>
</feature>
<dbReference type="InterPro" id="IPR045122">
    <property type="entry name" value="Csc1-like"/>
</dbReference>
<proteinExistence type="inferred from homology"/>
<evidence type="ECO:0000259" key="11">
    <source>
        <dbReference type="Pfam" id="PF13967"/>
    </source>
</evidence>
<evidence type="ECO:0000256" key="5">
    <source>
        <dbReference type="ARBA" id="ARBA00022989"/>
    </source>
</evidence>
<feature type="compositionally biased region" description="Polar residues" evidence="8">
    <location>
        <begin position="984"/>
        <end position="998"/>
    </location>
</feature>
<evidence type="ECO:0000256" key="7">
    <source>
        <dbReference type="SAM" id="Coils"/>
    </source>
</evidence>
<feature type="transmembrane region" description="Helical" evidence="9">
    <location>
        <begin position="424"/>
        <end position="448"/>
    </location>
</feature>
<keyword evidence="5 9" id="KW-1133">Transmembrane helix</keyword>
<evidence type="ECO:0000259" key="10">
    <source>
        <dbReference type="Pfam" id="PF02714"/>
    </source>
</evidence>
<dbReference type="OrthoDB" id="2150324at2759"/>
<dbReference type="GO" id="GO:0005886">
    <property type="term" value="C:plasma membrane"/>
    <property type="evidence" value="ECO:0007669"/>
    <property type="project" value="TreeGrafter"/>
</dbReference>
<dbReference type="Pfam" id="PF02714">
    <property type="entry name" value="RSN1_7TM"/>
    <property type="match status" value="1"/>
</dbReference>
<dbReference type="Proteomes" id="UP000253551">
    <property type="component" value="Unassembled WGS sequence"/>
</dbReference>
<protein>
    <recommendedName>
        <fullName evidence="15">Calcium permeable stress-gated cation channel 1</fullName>
    </recommendedName>
</protein>
<evidence type="ECO:0000256" key="8">
    <source>
        <dbReference type="SAM" id="MobiDB-lite"/>
    </source>
</evidence>
<dbReference type="AlphaFoldDB" id="A0A367KUN2"/>
<sequence length="998" mass="114143">MSTDISSTRKEDAQLSLTGMATQLGINAAIAVGVLVLSMHRNISMLQNHNRKQPPEIGHGFFAWFGPVIYTPDNVLIEKIGYDATLFVQFLRMIRRMLYIMTFIGGNEKDVRPREWPPEPGVEFLSISTINYYDGEFHFSNGNLSWYWCHAVGTWLFSIVIYVFLWRFYMNYVKLRKDYFESDEYQKSMHARTLMIFNVPLSMRNDKALADWVNGMGLKYPAQQICIGTQNAELGKYVEEHEEAVRKLEITLSNHLKDGQVVQNKKRPLVRIGGFLGCCGGTKVDAINYYSEKVQELQEKITKARAEIFSSKKTNYGWISYEKVEWAHANAKYLASAASPLLSLPKLLTDGPMPTIELAPQPKDIIWSNLAMNEHVRRTKRLVVTTIFYGFVFFWFIPSSFLSASSNVKGFLRLFPNSTKFMKAHPTFVSLLSSWFTPIVMAIFFFILPKILRFMSQQQGYMTGTSLDRQVLAKLFVFFIVNNLLVFTISSTLMSLYTEIQQAAKNGQNLNAHDFFYTITSNLTQVAKNLSDVSTYWVNYVSLKGLGVIVDLAQVVVLITVTLRKFFTQPSPRQLQEFTRPSPFDYPLFYNVLLFFFTVGLIYSVIAPLVLPFTLMYFILATMVFKYLLMYVFATHVETGGQIWRLLFNRLLVSTTLFQVVMIGVLNLKSAQAPSMCLIPLPFITIIYKFICSRRFDPLVYYYTPKHTTENQLYPDNDMSTPTTKTGKHSVGFRFGDPAFFAELPVPMVHERVRHLLPKVYGSSNKTSKKPFISRMTRQKSVRHVSVIHLQNNAGGGGELQFQSVGEKDLEFDDSTEGIKGMYKFNEDEESENIVDPPKTSYYSNSFSNQTIHGNSAATNPLRRLSNRINQSLPHSSNDIYSPTRPLVAGSSESYTGSAQTSTYSPMQTPMSEDMEYFVAGRAYRTHDPHTLDSSNAIEMANMYRAQQQPYQPHHHPSFRENYDHYIRNPLAAHTIGHEREASHSQSMNNPSIQHHYP</sequence>
<dbReference type="Pfam" id="PF14703">
    <property type="entry name" value="PHM7_cyt"/>
    <property type="match status" value="1"/>
</dbReference>
<evidence type="ECO:0000256" key="9">
    <source>
        <dbReference type="SAM" id="Phobius"/>
    </source>
</evidence>
<feature type="transmembrane region" description="Helical" evidence="9">
    <location>
        <begin position="588"/>
        <end position="609"/>
    </location>
</feature>
<dbReference type="InterPro" id="IPR027815">
    <property type="entry name" value="CSC1/OSCA1-like_cyt"/>
</dbReference>
<evidence type="ECO:0000256" key="1">
    <source>
        <dbReference type="ARBA" id="ARBA00004141"/>
    </source>
</evidence>
<dbReference type="Pfam" id="PF13967">
    <property type="entry name" value="RSN1_TM"/>
    <property type="match status" value="1"/>
</dbReference>
<keyword evidence="4 9" id="KW-0812">Transmembrane</keyword>
<feature type="transmembrane region" description="Helical" evidence="9">
    <location>
        <begin position="145"/>
        <end position="169"/>
    </location>
</feature>
<evidence type="ECO:0000259" key="12">
    <source>
        <dbReference type="Pfam" id="PF14703"/>
    </source>
</evidence>
<evidence type="ECO:0000256" key="4">
    <source>
        <dbReference type="ARBA" id="ARBA00022692"/>
    </source>
</evidence>
<organism evidence="13 14">
    <name type="scientific">Rhizopus stolonifer</name>
    <name type="common">Rhizopus nigricans</name>
    <dbReference type="NCBI Taxonomy" id="4846"/>
    <lineage>
        <taxon>Eukaryota</taxon>
        <taxon>Fungi</taxon>
        <taxon>Fungi incertae sedis</taxon>
        <taxon>Mucoromycota</taxon>
        <taxon>Mucoromycotina</taxon>
        <taxon>Mucoromycetes</taxon>
        <taxon>Mucorales</taxon>
        <taxon>Mucorineae</taxon>
        <taxon>Rhizopodaceae</taxon>
        <taxon>Rhizopus</taxon>
    </lineage>
</organism>
<evidence type="ECO:0000256" key="6">
    <source>
        <dbReference type="ARBA" id="ARBA00023136"/>
    </source>
</evidence>
<evidence type="ECO:0000313" key="14">
    <source>
        <dbReference type="Proteomes" id="UP000253551"/>
    </source>
</evidence>
<keyword evidence="6 9" id="KW-0472">Membrane</keyword>
<keyword evidence="7" id="KW-0175">Coiled coil</keyword>
<comment type="subcellular location">
    <subcellularLocation>
        <location evidence="1">Membrane</location>
        <topology evidence="1">Multi-pass membrane protein</topology>
    </subcellularLocation>
</comment>
<name>A0A367KUN2_RHIST</name>
<feature type="coiled-coil region" evidence="7">
    <location>
        <begin position="287"/>
        <end position="314"/>
    </location>
</feature>
<dbReference type="InterPro" id="IPR003864">
    <property type="entry name" value="CSC1/OSCA1-like_7TM"/>
</dbReference>
<keyword evidence="3" id="KW-0813">Transport</keyword>
<feature type="domain" description="CSC1/OSCA1-like cytosolic" evidence="12">
    <location>
        <begin position="191"/>
        <end position="369"/>
    </location>
</feature>
<feature type="transmembrane region" description="Helical" evidence="9">
    <location>
        <begin position="546"/>
        <end position="567"/>
    </location>
</feature>
<gene>
    <name evidence="13" type="ORF">CU098_010025</name>
</gene>
<reference evidence="13 14" key="1">
    <citation type="journal article" date="2018" name="G3 (Bethesda)">
        <title>Phylogenetic and Phylogenomic Definition of Rhizopus Species.</title>
        <authorList>
            <person name="Gryganskyi A.P."/>
            <person name="Golan J."/>
            <person name="Dolatabadi S."/>
            <person name="Mondo S."/>
            <person name="Robb S."/>
            <person name="Idnurm A."/>
            <person name="Muszewska A."/>
            <person name="Steczkiewicz K."/>
            <person name="Masonjones S."/>
            <person name="Liao H.L."/>
            <person name="Gajdeczka M.T."/>
            <person name="Anike F."/>
            <person name="Vuek A."/>
            <person name="Anishchenko I.M."/>
            <person name="Voigt K."/>
            <person name="de Hoog G.S."/>
            <person name="Smith M.E."/>
            <person name="Heitman J."/>
            <person name="Vilgalys R."/>
            <person name="Stajich J.E."/>
        </authorList>
    </citation>
    <scope>NUCLEOTIDE SEQUENCE [LARGE SCALE GENOMIC DNA]</scope>
    <source>
        <strain evidence="13 14">LSU 92-RS-03</strain>
    </source>
</reference>
<dbReference type="PANTHER" id="PTHR13018">
    <property type="entry name" value="PROBABLE MEMBRANE PROTEIN DUF221-RELATED"/>
    <property type="match status" value="1"/>
</dbReference>
<evidence type="ECO:0000256" key="3">
    <source>
        <dbReference type="ARBA" id="ARBA00022448"/>
    </source>
</evidence>
<evidence type="ECO:0000313" key="13">
    <source>
        <dbReference type="EMBL" id="RCI05908.1"/>
    </source>
</evidence>
<evidence type="ECO:0008006" key="15">
    <source>
        <dbReference type="Google" id="ProtNLM"/>
    </source>
</evidence>
<feature type="compositionally biased region" description="Polar residues" evidence="8">
    <location>
        <begin position="891"/>
        <end position="909"/>
    </location>
</feature>
<feature type="domain" description="CSC1/OSCA1-like 7TM region" evidence="10">
    <location>
        <begin position="380"/>
        <end position="665"/>
    </location>
</feature>
<comment type="similarity">
    <text evidence="2">Belongs to the CSC1 (TC 1.A.17) family.</text>
</comment>
<keyword evidence="14" id="KW-1185">Reference proteome</keyword>
<accession>A0A367KUN2</accession>
<feature type="transmembrane region" description="Helical" evidence="9">
    <location>
        <begin position="382"/>
        <end position="404"/>
    </location>
</feature>
<feature type="region of interest" description="Disordered" evidence="8">
    <location>
        <begin position="978"/>
        <end position="998"/>
    </location>
</feature>
<feature type="transmembrane region" description="Helical" evidence="9">
    <location>
        <begin position="615"/>
        <end position="634"/>
    </location>
</feature>
<dbReference type="InterPro" id="IPR032880">
    <property type="entry name" value="CSC1/OSCA1-like_N"/>
</dbReference>
<dbReference type="GO" id="GO:0005227">
    <property type="term" value="F:calcium-activated cation channel activity"/>
    <property type="evidence" value="ECO:0007669"/>
    <property type="project" value="InterPro"/>
</dbReference>
<evidence type="ECO:0000256" key="2">
    <source>
        <dbReference type="ARBA" id="ARBA00007779"/>
    </source>
</evidence>
<feature type="transmembrane region" description="Helical" evidence="9">
    <location>
        <begin position="21"/>
        <end position="40"/>
    </location>
</feature>
<feature type="domain" description="CSC1/OSCA1-like N-terminal transmembrane" evidence="11">
    <location>
        <begin position="47"/>
        <end position="167"/>
    </location>
</feature>
<dbReference type="PANTHER" id="PTHR13018:SF149">
    <property type="entry name" value="DOMAIN PROTEIN, PUTATIVE (AFU_ORTHOLOGUE AFUA_3G11660)-RELATED"/>
    <property type="match status" value="1"/>
</dbReference>
<dbReference type="EMBL" id="PJQM01000274">
    <property type="protein sequence ID" value="RCI05908.1"/>
    <property type="molecule type" value="Genomic_DNA"/>
</dbReference>
<comment type="caution">
    <text evidence="13">The sequence shown here is derived from an EMBL/GenBank/DDBJ whole genome shotgun (WGS) entry which is preliminary data.</text>
</comment>
<feature type="region of interest" description="Disordered" evidence="8">
    <location>
        <begin position="873"/>
        <end position="909"/>
    </location>
</feature>
<feature type="transmembrane region" description="Helical" evidence="9">
    <location>
        <begin position="646"/>
        <end position="666"/>
    </location>
</feature>